<evidence type="ECO:0000313" key="3">
    <source>
        <dbReference type="Proteomes" id="UP000635387"/>
    </source>
</evidence>
<evidence type="ECO:0000313" key="2">
    <source>
        <dbReference type="EMBL" id="GHH12612.1"/>
    </source>
</evidence>
<accession>A0ABQ3LDE3</accession>
<reference evidence="3" key="1">
    <citation type="journal article" date="2019" name="Int. J. Syst. Evol. Microbiol.">
        <title>The Global Catalogue of Microorganisms (GCM) 10K type strain sequencing project: providing services to taxonomists for standard genome sequencing and annotation.</title>
        <authorList>
            <consortium name="The Broad Institute Genomics Platform"/>
            <consortium name="The Broad Institute Genome Sequencing Center for Infectious Disease"/>
            <person name="Wu L."/>
            <person name="Ma J."/>
        </authorList>
    </citation>
    <scope>NUCLEOTIDE SEQUENCE [LARGE SCALE GENOMIC DNA]</scope>
    <source>
        <strain evidence="3">CGMCC 4.7683</strain>
    </source>
</reference>
<protein>
    <submittedName>
        <fullName evidence="2">Uncharacterized protein</fullName>
    </submittedName>
</protein>
<evidence type="ECO:0000256" key="1">
    <source>
        <dbReference type="SAM" id="MobiDB-lite"/>
    </source>
</evidence>
<organism evidence="2 3">
    <name type="scientific">Amycolatopsis oliviviridis</name>
    <dbReference type="NCBI Taxonomy" id="1471590"/>
    <lineage>
        <taxon>Bacteria</taxon>
        <taxon>Bacillati</taxon>
        <taxon>Actinomycetota</taxon>
        <taxon>Actinomycetes</taxon>
        <taxon>Pseudonocardiales</taxon>
        <taxon>Pseudonocardiaceae</taxon>
        <taxon>Amycolatopsis</taxon>
    </lineage>
</organism>
<sequence>MPSGIGSILAGRGGAATALTGLSGTWAAVAPDPLSTAGPLRGSEVGTDTAKEVTGVAFG</sequence>
<dbReference type="EMBL" id="BNAY01000002">
    <property type="protein sequence ID" value="GHH12612.1"/>
    <property type="molecule type" value="Genomic_DNA"/>
</dbReference>
<keyword evidence="3" id="KW-1185">Reference proteome</keyword>
<comment type="caution">
    <text evidence="2">The sequence shown here is derived from an EMBL/GenBank/DDBJ whole genome shotgun (WGS) entry which is preliminary data.</text>
</comment>
<name>A0ABQ3LDE3_9PSEU</name>
<proteinExistence type="predicted"/>
<dbReference type="Proteomes" id="UP000635387">
    <property type="component" value="Unassembled WGS sequence"/>
</dbReference>
<feature type="region of interest" description="Disordered" evidence="1">
    <location>
        <begin position="37"/>
        <end position="59"/>
    </location>
</feature>
<gene>
    <name evidence="2" type="ORF">GCM10017790_24250</name>
</gene>